<dbReference type="InterPro" id="IPR049166">
    <property type="entry name" value="GH39_cat"/>
</dbReference>
<evidence type="ECO:0000256" key="1">
    <source>
        <dbReference type="ARBA" id="ARBA00008875"/>
    </source>
</evidence>
<organism evidence="8 9">
    <name type="scientific">Enterococcus casseliflavus</name>
    <name type="common">Enterococcus flavescens</name>
    <dbReference type="NCBI Taxonomy" id="37734"/>
    <lineage>
        <taxon>Bacteria</taxon>
        <taxon>Bacillati</taxon>
        <taxon>Bacillota</taxon>
        <taxon>Bacilli</taxon>
        <taxon>Lactobacillales</taxon>
        <taxon>Enterococcaceae</taxon>
        <taxon>Enterococcus</taxon>
    </lineage>
</organism>
<evidence type="ECO:0000256" key="3">
    <source>
        <dbReference type="ARBA" id="ARBA00023015"/>
    </source>
</evidence>
<evidence type="ECO:0000313" key="8">
    <source>
        <dbReference type="EMBL" id="MDT2984456.1"/>
    </source>
</evidence>
<dbReference type="PROSITE" id="PS01124">
    <property type="entry name" value="HTH_ARAC_FAMILY_2"/>
    <property type="match status" value="1"/>
</dbReference>
<evidence type="ECO:0000256" key="5">
    <source>
        <dbReference type="ARBA" id="ARBA00023163"/>
    </source>
</evidence>
<dbReference type="SMART" id="SM00342">
    <property type="entry name" value="HTH_ARAC"/>
    <property type="match status" value="1"/>
</dbReference>
<keyword evidence="2" id="KW-0378">Hydrolase</keyword>
<dbReference type="Gene3D" id="1.10.10.60">
    <property type="entry name" value="Homeodomain-like"/>
    <property type="match status" value="2"/>
</dbReference>
<evidence type="ECO:0000256" key="4">
    <source>
        <dbReference type="ARBA" id="ARBA00023125"/>
    </source>
</evidence>
<evidence type="ECO:0000256" key="2">
    <source>
        <dbReference type="ARBA" id="ARBA00022801"/>
    </source>
</evidence>
<dbReference type="AlphaFoldDB" id="A0ABD5FQV6"/>
<comment type="caution">
    <text evidence="8">The sequence shown here is derived from an EMBL/GenBank/DDBJ whole genome shotgun (WGS) entry which is preliminary data.</text>
</comment>
<dbReference type="Pfam" id="PF12833">
    <property type="entry name" value="HTH_18"/>
    <property type="match status" value="1"/>
</dbReference>
<dbReference type="PRINTS" id="PR00032">
    <property type="entry name" value="HTHARAC"/>
</dbReference>
<dbReference type="InterPro" id="IPR017853">
    <property type="entry name" value="GH"/>
</dbReference>
<dbReference type="PROSITE" id="PS00041">
    <property type="entry name" value="HTH_ARAC_FAMILY_1"/>
    <property type="match status" value="1"/>
</dbReference>
<keyword evidence="5" id="KW-0804">Transcription</keyword>
<dbReference type="InterPro" id="IPR020449">
    <property type="entry name" value="Tscrpt_reg_AraC-type_HTH"/>
</dbReference>
<dbReference type="RefSeq" id="WP_311957824.1">
    <property type="nucleotide sequence ID" value="NZ_JARQDZ010000025.1"/>
</dbReference>
<evidence type="ECO:0000256" key="6">
    <source>
        <dbReference type="ARBA" id="ARBA00023295"/>
    </source>
</evidence>
<sequence>MQLVNPWENIKIEKLNTSELYYFDNDIHLLFVLIGDVSIQDSDQLFVLQKDDFLVVPKGEKILIQNNNAEVFTLTLSYDFPMNTKDTDIEYIFQGNSIEKQSTVNNEIRKYIHRLLQLFVYKEYNQNAFAFQNYFALIGNLEKHFRKKETMDRKKSTTKKIEEIKFYIDNNFQKDIKLADIANNLYLSEQYISRVFSKEVGLSISDYLVQKRLEKVRNELLHTEKSVIEIAYDAGFSNINSFNRIFKKYQGLTPTDYRKEVKQSIVVLSNPVEEEETDLADLKKLIDTTTSHEGTDTYAIQISNEKSFESYAPTFLINLGFAQDLLRKDFHVALARVKKDGPFTYGRIWGLLSPEIIGCDPDQLDFSQTDQILDAILDADLIPFLELGFKGKTIYKDYTSILANQVFSKNSLHLEAYLKTIALFLKHCISRYGRIAVEKWQVEVWKPHPIVLQAIQAPFLGEVFYDDTRLKITRAKDFYCFFTKISEQIKKILPNMKVGGCGISVDIKNSDENFPTFIELWLEQKQQPDFFSLAVYPMDEIKSDFTEQRRSNPISPDMYFMSRHVKAVKKIFNRLQADIPIYITEFNVTIANRDLINDTAYKGSYIIKNAIEVSPYCKVIGYWLLSDTSAVAVDCQEKEVFGGAGLLTRHAIPKIGYYAFLFLAKMTGRTLYYNEELLVTMPDPYTINILAISYAHLNSAYYYNSQGTFRKENVYAVFNNMPDKKYRVTIDLPEINKRQQAKITTQQIGLKNGTHLEEMAKIAIETLSTREEEAYLQAQSLPKMWIEHLPLGEQLTIEFAMETHDLLFKRIVIEE</sequence>
<keyword evidence="6" id="KW-0326">Glycosidase</keyword>
<dbReference type="SUPFAM" id="SSF51445">
    <property type="entry name" value="(Trans)glycosidases"/>
    <property type="match status" value="1"/>
</dbReference>
<accession>A0ABD5FQV6</accession>
<dbReference type="Gene3D" id="3.20.20.80">
    <property type="entry name" value="Glycosidases"/>
    <property type="match status" value="1"/>
</dbReference>
<keyword evidence="3" id="KW-0805">Transcription regulation</keyword>
<dbReference type="Pfam" id="PF01229">
    <property type="entry name" value="Glyco_hydro_39"/>
    <property type="match status" value="1"/>
</dbReference>
<dbReference type="SUPFAM" id="SSF46689">
    <property type="entry name" value="Homeodomain-like"/>
    <property type="match status" value="2"/>
</dbReference>
<name>A0ABD5FQV6_ENTCA</name>
<dbReference type="Proteomes" id="UP001253851">
    <property type="component" value="Unassembled WGS sequence"/>
</dbReference>
<feature type="domain" description="HTH araC/xylS-type" evidence="7">
    <location>
        <begin position="162"/>
        <end position="260"/>
    </location>
</feature>
<reference evidence="8 9" key="1">
    <citation type="submission" date="2023-03" db="EMBL/GenBank/DDBJ databases">
        <authorList>
            <person name="Shen W."/>
            <person name="Cai J."/>
        </authorList>
    </citation>
    <scope>NUCLEOTIDE SEQUENCE [LARGE SCALE GENOMIC DNA]</scope>
    <source>
        <strain evidence="8 9">B516</strain>
    </source>
</reference>
<dbReference type="InterPro" id="IPR018060">
    <property type="entry name" value="HTH_AraC"/>
</dbReference>
<protein>
    <submittedName>
        <fullName evidence="8">Helix-turn-helix domain-containing protein</fullName>
    </submittedName>
</protein>
<evidence type="ECO:0000259" key="7">
    <source>
        <dbReference type="PROSITE" id="PS01124"/>
    </source>
</evidence>
<keyword evidence="4" id="KW-0238">DNA-binding</keyword>
<dbReference type="GO" id="GO:0003677">
    <property type="term" value="F:DNA binding"/>
    <property type="evidence" value="ECO:0007669"/>
    <property type="project" value="UniProtKB-KW"/>
</dbReference>
<dbReference type="PANTHER" id="PTHR43280:SF2">
    <property type="entry name" value="HTH-TYPE TRANSCRIPTIONAL REGULATOR EXSA"/>
    <property type="match status" value="1"/>
</dbReference>
<dbReference type="EMBL" id="JARQDZ010000025">
    <property type="protein sequence ID" value="MDT2984456.1"/>
    <property type="molecule type" value="Genomic_DNA"/>
</dbReference>
<dbReference type="PANTHER" id="PTHR43280">
    <property type="entry name" value="ARAC-FAMILY TRANSCRIPTIONAL REGULATOR"/>
    <property type="match status" value="1"/>
</dbReference>
<dbReference type="InterPro" id="IPR009057">
    <property type="entry name" value="Homeodomain-like_sf"/>
</dbReference>
<dbReference type="InterPro" id="IPR018062">
    <property type="entry name" value="HTH_AraC-typ_CS"/>
</dbReference>
<dbReference type="Gene3D" id="2.60.40.1500">
    <property type="entry name" value="Glycosyl hydrolase domain, family 39"/>
    <property type="match status" value="1"/>
</dbReference>
<dbReference type="GO" id="GO:0016798">
    <property type="term" value="F:hydrolase activity, acting on glycosyl bonds"/>
    <property type="evidence" value="ECO:0007669"/>
    <property type="project" value="UniProtKB-KW"/>
</dbReference>
<proteinExistence type="inferred from homology"/>
<gene>
    <name evidence="8" type="ORF">P7I34_17625</name>
</gene>
<evidence type="ECO:0000313" key="9">
    <source>
        <dbReference type="Proteomes" id="UP001253851"/>
    </source>
</evidence>
<comment type="similarity">
    <text evidence="1">Belongs to the glycosyl hydrolase 39 family.</text>
</comment>